<protein>
    <submittedName>
        <fullName evidence="2">Uncharacterized protein</fullName>
    </submittedName>
</protein>
<dbReference type="EMBL" id="JARJCW010000012">
    <property type="protein sequence ID" value="KAJ7218432.1"/>
    <property type="molecule type" value="Genomic_DNA"/>
</dbReference>
<keyword evidence="3" id="KW-1185">Reference proteome</keyword>
<feature type="compositionally biased region" description="Basic and acidic residues" evidence="1">
    <location>
        <begin position="55"/>
        <end position="76"/>
    </location>
</feature>
<accession>A0AAD6YHX4</accession>
<feature type="region of interest" description="Disordered" evidence="1">
    <location>
        <begin position="1"/>
        <end position="37"/>
    </location>
</feature>
<comment type="caution">
    <text evidence="2">The sequence shown here is derived from an EMBL/GenBank/DDBJ whole genome shotgun (WGS) entry which is preliminary data.</text>
</comment>
<proteinExistence type="predicted"/>
<feature type="region of interest" description="Disordered" evidence="1">
    <location>
        <begin position="95"/>
        <end position="186"/>
    </location>
</feature>
<evidence type="ECO:0000256" key="1">
    <source>
        <dbReference type="SAM" id="MobiDB-lite"/>
    </source>
</evidence>
<reference evidence="2" key="1">
    <citation type="submission" date="2023-03" db="EMBL/GenBank/DDBJ databases">
        <title>Massive genome expansion in bonnet fungi (Mycena s.s.) driven by repeated elements and novel gene families across ecological guilds.</title>
        <authorList>
            <consortium name="Lawrence Berkeley National Laboratory"/>
            <person name="Harder C.B."/>
            <person name="Miyauchi S."/>
            <person name="Viragh M."/>
            <person name="Kuo A."/>
            <person name="Thoen E."/>
            <person name="Andreopoulos B."/>
            <person name="Lu D."/>
            <person name="Skrede I."/>
            <person name="Drula E."/>
            <person name="Henrissat B."/>
            <person name="Morin E."/>
            <person name="Kohler A."/>
            <person name="Barry K."/>
            <person name="LaButti K."/>
            <person name="Morin E."/>
            <person name="Salamov A."/>
            <person name="Lipzen A."/>
            <person name="Mereny Z."/>
            <person name="Hegedus B."/>
            <person name="Baldrian P."/>
            <person name="Stursova M."/>
            <person name="Weitz H."/>
            <person name="Taylor A."/>
            <person name="Grigoriev I.V."/>
            <person name="Nagy L.G."/>
            <person name="Martin F."/>
            <person name="Kauserud H."/>
        </authorList>
    </citation>
    <scope>NUCLEOTIDE SEQUENCE</scope>
    <source>
        <strain evidence="2">9144</strain>
    </source>
</reference>
<organism evidence="2 3">
    <name type="scientific">Mycena pura</name>
    <dbReference type="NCBI Taxonomy" id="153505"/>
    <lineage>
        <taxon>Eukaryota</taxon>
        <taxon>Fungi</taxon>
        <taxon>Dikarya</taxon>
        <taxon>Basidiomycota</taxon>
        <taxon>Agaricomycotina</taxon>
        <taxon>Agaricomycetes</taxon>
        <taxon>Agaricomycetidae</taxon>
        <taxon>Agaricales</taxon>
        <taxon>Marasmiineae</taxon>
        <taxon>Mycenaceae</taxon>
        <taxon>Mycena</taxon>
    </lineage>
</organism>
<name>A0AAD6YHX4_9AGAR</name>
<feature type="compositionally biased region" description="Low complexity" evidence="1">
    <location>
        <begin position="7"/>
        <end position="27"/>
    </location>
</feature>
<feature type="compositionally biased region" description="Basic residues" evidence="1">
    <location>
        <begin position="135"/>
        <end position="146"/>
    </location>
</feature>
<evidence type="ECO:0000313" key="3">
    <source>
        <dbReference type="Proteomes" id="UP001219525"/>
    </source>
</evidence>
<sequence>MGSHAVTRSAPATSSSLPSSPAPRTSAIPAGCGTATPPTMQACLLTPVHGSRSRGATEERQAGFLRLLDDGMKDPPARSGAAFPAPALRCVRRHREAAKRRGLGPPVPGPVSVHAHTGTEERRPQPAAGGPPQQRRGRVRRHRAAARRPGSGPPGPGPVSVRPRTGTEEHRTQPAAGEPPQQRRGRVCLRDVHNMRDAYDAALRVVAPDLSLSC</sequence>
<gene>
    <name evidence="2" type="ORF">GGX14DRAFT_560769</name>
</gene>
<feature type="region of interest" description="Disordered" evidence="1">
    <location>
        <begin position="49"/>
        <end position="83"/>
    </location>
</feature>
<dbReference type="AlphaFoldDB" id="A0AAD6YHX4"/>
<feature type="compositionally biased region" description="Low complexity" evidence="1">
    <location>
        <begin position="125"/>
        <end position="134"/>
    </location>
</feature>
<dbReference type="Proteomes" id="UP001219525">
    <property type="component" value="Unassembled WGS sequence"/>
</dbReference>
<evidence type="ECO:0000313" key="2">
    <source>
        <dbReference type="EMBL" id="KAJ7218432.1"/>
    </source>
</evidence>